<keyword evidence="6" id="KW-0833">Ubl conjugation pathway</keyword>
<dbReference type="GO" id="GO:0008270">
    <property type="term" value="F:zinc ion binding"/>
    <property type="evidence" value="ECO:0007669"/>
    <property type="project" value="UniProtKB-KW"/>
</dbReference>
<keyword evidence="12" id="KW-1185">Reference proteome</keyword>
<organism evidence="11 12">
    <name type="scientific">Asparagus officinalis</name>
    <name type="common">Garden asparagus</name>
    <dbReference type="NCBI Taxonomy" id="4686"/>
    <lineage>
        <taxon>Eukaryota</taxon>
        <taxon>Viridiplantae</taxon>
        <taxon>Streptophyta</taxon>
        <taxon>Embryophyta</taxon>
        <taxon>Tracheophyta</taxon>
        <taxon>Spermatophyta</taxon>
        <taxon>Magnoliopsida</taxon>
        <taxon>Liliopsida</taxon>
        <taxon>Asparagales</taxon>
        <taxon>Asparagaceae</taxon>
        <taxon>Asparagoideae</taxon>
        <taxon>Asparagus</taxon>
    </lineage>
</organism>
<evidence type="ECO:0000313" key="11">
    <source>
        <dbReference type="EMBL" id="ONK77040.1"/>
    </source>
</evidence>
<reference evidence="12" key="1">
    <citation type="journal article" date="2017" name="Nat. Commun.">
        <title>The asparagus genome sheds light on the origin and evolution of a young Y chromosome.</title>
        <authorList>
            <person name="Harkess A."/>
            <person name="Zhou J."/>
            <person name="Xu C."/>
            <person name="Bowers J.E."/>
            <person name="Van der Hulst R."/>
            <person name="Ayyampalayam S."/>
            <person name="Mercati F."/>
            <person name="Riccardi P."/>
            <person name="McKain M.R."/>
            <person name="Kakrana A."/>
            <person name="Tang H."/>
            <person name="Ray J."/>
            <person name="Groenendijk J."/>
            <person name="Arikit S."/>
            <person name="Mathioni S.M."/>
            <person name="Nakano M."/>
            <person name="Shan H."/>
            <person name="Telgmann-Rauber A."/>
            <person name="Kanno A."/>
            <person name="Yue Z."/>
            <person name="Chen H."/>
            <person name="Li W."/>
            <person name="Chen Y."/>
            <person name="Xu X."/>
            <person name="Zhang Y."/>
            <person name="Luo S."/>
            <person name="Chen H."/>
            <person name="Gao J."/>
            <person name="Mao Z."/>
            <person name="Pires J.C."/>
            <person name="Luo M."/>
            <person name="Kudrna D."/>
            <person name="Wing R.A."/>
            <person name="Meyers B.C."/>
            <person name="Yi K."/>
            <person name="Kong H."/>
            <person name="Lavrijsen P."/>
            <person name="Sunseri F."/>
            <person name="Falavigna A."/>
            <person name="Ye Y."/>
            <person name="Leebens-Mack J.H."/>
            <person name="Chen G."/>
        </authorList>
    </citation>
    <scope>NUCLEOTIDE SEQUENCE [LARGE SCALE GENOMIC DNA]</scope>
    <source>
        <strain evidence="12">cv. DH0086</strain>
    </source>
</reference>
<feature type="region of interest" description="Disordered" evidence="9">
    <location>
        <begin position="279"/>
        <end position="331"/>
    </location>
</feature>
<dbReference type="CDD" id="cd16469">
    <property type="entry name" value="RING-H2_RNF24-like"/>
    <property type="match status" value="1"/>
</dbReference>
<dbReference type="OMA" id="HSGWISE"/>
<dbReference type="SMART" id="SM00184">
    <property type="entry name" value="RING"/>
    <property type="match status" value="1"/>
</dbReference>
<evidence type="ECO:0000256" key="4">
    <source>
        <dbReference type="ARBA" id="ARBA00022723"/>
    </source>
</evidence>
<dbReference type="PANTHER" id="PTHR22937">
    <property type="entry name" value="E3 UBIQUITIN-PROTEIN LIGASE RNF165"/>
    <property type="match status" value="1"/>
</dbReference>
<evidence type="ECO:0000256" key="1">
    <source>
        <dbReference type="ARBA" id="ARBA00000900"/>
    </source>
</evidence>
<keyword evidence="5 8" id="KW-0863">Zinc-finger</keyword>
<dbReference type="Gramene" id="ONK77040">
    <property type="protein sequence ID" value="ONK77040"/>
    <property type="gene ID" value="A4U43_C02F2480"/>
</dbReference>
<dbReference type="Gene3D" id="3.30.40.10">
    <property type="entry name" value="Zinc/RING finger domain, C3HC4 (zinc finger)"/>
    <property type="match status" value="1"/>
</dbReference>
<dbReference type="InterPro" id="IPR045191">
    <property type="entry name" value="MBR1/2-like"/>
</dbReference>
<dbReference type="InterPro" id="IPR013083">
    <property type="entry name" value="Znf_RING/FYVE/PHD"/>
</dbReference>
<name>A0A5P1FKD5_ASPOF</name>
<evidence type="ECO:0000313" key="12">
    <source>
        <dbReference type="Proteomes" id="UP000243459"/>
    </source>
</evidence>
<dbReference type="OrthoDB" id="8062037at2759"/>
<protein>
    <recommendedName>
        <fullName evidence="2">RING-type E3 ubiquitin transferase</fullName>
        <ecNumber evidence="2">2.3.2.27</ecNumber>
    </recommendedName>
</protein>
<keyword evidence="3" id="KW-0808">Transferase</keyword>
<comment type="catalytic activity">
    <reaction evidence="1">
        <text>S-ubiquitinyl-[E2 ubiquitin-conjugating enzyme]-L-cysteine + [acceptor protein]-L-lysine = [E2 ubiquitin-conjugating enzyme]-L-cysteine + N(6)-ubiquitinyl-[acceptor protein]-L-lysine.</text>
        <dbReference type="EC" id="2.3.2.27"/>
    </reaction>
</comment>
<dbReference type="AlphaFoldDB" id="A0A5P1FKD5"/>
<evidence type="ECO:0000256" key="6">
    <source>
        <dbReference type="ARBA" id="ARBA00022786"/>
    </source>
</evidence>
<keyword evidence="4" id="KW-0479">Metal-binding</keyword>
<dbReference type="Proteomes" id="UP000243459">
    <property type="component" value="Chromosome 2"/>
</dbReference>
<dbReference type="PANTHER" id="PTHR22937:SF65">
    <property type="entry name" value="E3 UBIQUITIN-PROTEIN LIGASE ARK2C"/>
    <property type="match status" value="1"/>
</dbReference>
<dbReference type="EMBL" id="CM007382">
    <property type="protein sequence ID" value="ONK77040.1"/>
    <property type="molecule type" value="Genomic_DNA"/>
</dbReference>
<feature type="compositionally biased region" description="Polar residues" evidence="9">
    <location>
        <begin position="279"/>
        <end position="293"/>
    </location>
</feature>
<evidence type="ECO:0000256" key="2">
    <source>
        <dbReference type="ARBA" id="ARBA00012483"/>
    </source>
</evidence>
<evidence type="ECO:0000256" key="7">
    <source>
        <dbReference type="ARBA" id="ARBA00022833"/>
    </source>
</evidence>
<dbReference type="InterPro" id="IPR001841">
    <property type="entry name" value="Znf_RING"/>
</dbReference>
<gene>
    <name evidence="11" type="ORF">A4U43_C02F2480</name>
</gene>
<accession>A0A5P1FKD5</accession>
<feature type="domain" description="RING-type" evidence="10">
    <location>
        <begin position="426"/>
        <end position="467"/>
    </location>
</feature>
<evidence type="ECO:0000256" key="8">
    <source>
        <dbReference type="PROSITE-ProRule" id="PRU00175"/>
    </source>
</evidence>
<evidence type="ECO:0000256" key="9">
    <source>
        <dbReference type="SAM" id="MobiDB-lite"/>
    </source>
</evidence>
<evidence type="ECO:0000259" key="10">
    <source>
        <dbReference type="PROSITE" id="PS50089"/>
    </source>
</evidence>
<dbReference type="EC" id="2.3.2.27" evidence="2"/>
<keyword evidence="7" id="KW-0862">Zinc</keyword>
<proteinExistence type="predicted"/>
<evidence type="ECO:0000256" key="5">
    <source>
        <dbReference type="ARBA" id="ARBA00022771"/>
    </source>
</evidence>
<dbReference type="GO" id="GO:0061630">
    <property type="term" value="F:ubiquitin protein ligase activity"/>
    <property type="evidence" value="ECO:0007669"/>
    <property type="project" value="UniProtKB-EC"/>
</dbReference>
<dbReference type="Pfam" id="PF13639">
    <property type="entry name" value="zf-RING_2"/>
    <property type="match status" value="1"/>
</dbReference>
<dbReference type="PROSITE" id="PS50089">
    <property type="entry name" value="ZF_RING_2"/>
    <property type="match status" value="1"/>
</dbReference>
<evidence type="ECO:0000256" key="3">
    <source>
        <dbReference type="ARBA" id="ARBA00022679"/>
    </source>
</evidence>
<dbReference type="SUPFAM" id="SSF57850">
    <property type="entry name" value="RING/U-box"/>
    <property type="match status" value="1"/>
</dbReference>
<sequence>MGHRQMIFPPQTSDMDCADIWNHPYPDPHVQQGTTAIGVHTVPYFDITLRSNNHSSTNFSFEIPNHNMGANLGALHNPFPHPSSASSSNPIPSNYIQGGPSCYNEFSINSQMDFERAHFKRKNPAISMAYGRGNNYNYHCAVNSQGNPTSGPQYWAWDPNSMPPSYGNDNRLTVEGSHRNVRSRQSAALHFGINQAVPYQQSNLPHNLHPASNFSGQWGHPPPLAYNGNIPPSGAGNFNSSNTSMEIDGGYHHNLLHSRISTPPLPNLNGPYFGHSSYDQRPHPTTSTHQSVGFTAPLADGRRPGIEAVPPPRQLRPVSITGRSSERNGRSRGLYDRFQQFSYGNNSHSGWISEGRAIYDSRNLFDQHRDMRLDIDNMSYEELLALEERIGNVNTGLSGDTIPKCLVETAHCSSNQIQYEKEEKNCIICLEVYKYSENIGKLACGHDFHSNCIKTWLSIKNACPICKASALPDNSEEK</sequence>